<keyword evidence="4" id="KW-0964">Secreted</keyword>
<evidence type="ECO:0000313" key="7">
    <source>
        <dbReference type="Proteomes" id="UP000494165"/>
    </source>
</evidence>
<evidence type="ECO:0000313" key="6">
    <source>
        <dbReference type="EMBL" id="CAB3382189.1"/>
    </source>
</evidence>
<comment type="similarity">
    <text evidence="2">Belongs to the noggin family.</text>
</comment>
<dbReference type="InterPro" id="IPR008717">
    <property type="entry name" value="Noggin"/>
</dbReference>
<evidence type="ECO:0000256" key="5">
    <source>
        <dbReference type="ARBA" id="ARBA00022729"/>
    </source>
</evidence>
<dbReference type="GO" id="GO:0009953">
    <property type="term" value="P:dorsal/ventral pattern formation"/>
    <property type="evidence" value="ECO:0007669"/>
    <property type="project" value="TreeGrafter"/>
</dbReference>
<keyword evidence="3" id="KW-0217">Developmental protein</keyword>
<dbReference type="Pfam" id="PF05806">
    <property type="entry name" value="Noggin"/>
    <property type="match status" value="1"/>
</dbReference>
<gene>
    <name evidence="6" type="ORF">CLODIP_2_CD12745</name>
</gene>
<dbReference type="Gene3D" id="2.10.90.10">
    <property type="entry name" value="Cystine-knot cytokines"/>
    <property type="match status" value="1"/>
</dbReference>
<comment type="caution">
    <text evidence="6">The sequence shown here is derived from an EMBL/GenBank/DDBJ whole genome shotgun (WGS) entry which is preliminary data.</text>
</comment>
<dbReference type="EMBL" id="CADEPI010000259">
    <property type="protein sequence ID" value="CAB3382189.1"/>
    <property type="molecule type" value="Genomic_DNA"/>
</dbReference>
<organism evidence="6 7">
    <name type="scientific">Cloeon dipterum</name>
    <dbReference type="NCBI Taxonomy" id="197152"/>
    <lineage>
        <taxon>Eukaryota</taxon>
        <taxon>Metazoa</taxon>
        <taxon>Ecdysozoa</taxon>
        <taxon>Arthropoda</taxon>
        <taxon>Hexapoda</taxon>
        <taxon>Insecta</taxon>
        <taxon>Pterygota</taxon>
        <taxon>Palaeoptera</taxon>
        <taxon>Ephemeroptera</taxon>
        <taxon>Pisciforma</taxon>
        <taxon>Baetidae</taxon>
        <taxon>Cloeon</taxon>
    </lineage>
</organism>
<dbReference type="InterPro" id="IPR029034">
    <property type="entry name" value="Cystine-knot_cytokine"/>
</dbReference>
<keyword evidence="5" id="KW-0732">Signal</keyword>
<dbReference type="PANTHER" id="PTHR10494:SF6">
    <property type="entry name" value="NOGGIN"/>
    <property type="match status" value="1"/>
</dbReference>
<dbReference type="AlphaFoldDB" id="A0A8S1DQA0"/>
<dbReference type="GO" id="GO:0005615">
    <property type="term" value="C:extracellular space"/>
    <property type="evidence" value="ECO:0007669"/>
    <property type="project" value="TreeGrafter"/>
</dbReference>
<dbReference type="SUPFAM" id="SSF57501">
    <property type="entry name" value="Cystine-knot cytokines"/>
    <property type="match status" value="1"/>
</dbReference>
<evidence type="ECO:0000256" key="1">
    <source>
        <dbReference type="ARBA" id="ARBA00004613"/>
    </source>
</evidence>
<evidence type="ECO:0000256" key="4">
    <source>
        <dbReference type="ARBA" id="ARBA00022525"/>
    </source>
</evidence>
<reference evidence="6 7" key="1">
    <citation type="submission" date="2020-04" db="EMBL/GenBank/DDBJ databases">
        <authorList>
            <person name="Alioto T."/>
            <person name="Alioto T."/>
            <person name="Gomez Garrido J."/>
        </authorList>
    </citation>
    <scope>NUCLEOTIDE SEQUENCE [LARGE SCALE GENOMIC DNA]</scope>
</reference>
<evidence type="ECO:0000256" key="2">
    <source>
        <dbReference type="ARBA" id="ARBA00007480"/>
    </source>
</evidence>
<dbReference type="Proteomes" id="UP000494165">
    <property type="component" value="Unassembled WGS sequence"/>
</dbReference>
<sequence>MLCLLMVPAEDVGTQITHKSPHELLHADADDTMNIDSVYMPAKFWMQAQVQNQEMNREPNKVQRDPYRLMQLMLNGNHWDNERMRLGKKEKILLKTRNITIDRDATTSSMRDSSRLLSREVRQFKKPRGWSNAMFEKATTLLFKLGSCPIKKKWVTLNRIFWPRHVQMVECAGAKKSNLQRHQQVKPASCGWPSGLLTCNVVTENVDIYKWHCTKKKIVHETYEIWWANPTKTENSTEPYCSWLSIPLTISVDCKCSLPKNEE</sequence>
<comment type="subcellular location">
    <subcellularLocation>
        <location evidence="1">Secreted</location>
    </subcellularLocation>
</comment>
<keyword evidence="7" id="KW-1185">Reference proteome</keyword>
<dbReference type="GO" id="GO:0030514">
    <property type="term" value="P:negative regulation of BMP signaling pathway"/>
    <property type="evidence" value="ECO:0007669"/>
    <property type="project" value="InterPro"/>
</dbReference>
<evidence type="ECO:0000256" key="3">
    <source>
        <dbReference type="ARBA" id="ARBA00022473"/>
    </source>
</evidence>
<proteinExistence type="inferred from homology"/>
<dbReference type="Gene3D" id="1.10.287.520">
    <property type="entry name" value="Helix hairpin bin"/>
    <property type="match status" value="1"/>
</dbReference>
<dbReference type="PANTHER" id="PTHR10494">
    <property type="entry name" value="BONE MORPHOGENETIC PROTEIN INHIBITOR, NOGGIN"/>
    <property type="match status" value="1"/>
</dbReference>
<accession>A0A8S1DQA0</accession>
<protein>
    <submittedName>
        <fullName evidence="6">Uncharacterized protein</fullName>
    </submittedName>
</protein>
<name>A0A8S1DQA0_9INSE</name>
<dbReference type="GO" id="GO:0045596">
    <property type="term" value="P:negative regulation of cell differentiation"/>
    <property type="evidence" value="ECO:0007669"/>
    <property type="project" value="InterPro"/>
</dbReference>